<reference evidence="1" key="1">
    <citation type="submission" date="2019-08" db="EMBL/GenBank/DDBJ databases">
        <authorList>
            <person name="Kucharzyk K."/>
            <person name="Murdoch R.W."/>
            <person name="Higgins S."/>
            <person name="Loffler F."/>
        </authorList>
    </citation>
    <scope>NUCLEOTIDE SEQUENCE</scope>
</reference>
<gene>
    <name evidence="1" type="ORF">SDC9_140622</name>
</gene>
<evidence type="ECO:0000313" key="1">
    <source>
        <dbReference type="EMBL" id="MPM93485.1"/>
    </source>
</evidence>
<protein>
    <submittedName>
        <fullName evidence="1">Uncharacterized protein</fullName>
    </submittedName>
</protein>
<dbReference type="AlphaFoldDB" id="A0A645DW04"/>
<proteinExistence type="predicted"/>
<comment type="caution">
    <text evidence="1">The sequence shown here is derived from an EMBL/GenBank/DDBJ whole genome shotgun (WGS) entry which is preliminary data.</text>
</comment>
<sequence>MDRPDVRGTVAGGGPITRVSVTPTRSSIDIPEGSYYVPLNQPLANIAVAALEPDSQNSYFANNLIDDLGSIARIMTVPSLVFEDTD</sequence>
<accession>A0A645DW04</accession>
<dbReference type="EMBL" id="VSSQ01040282">
    <property type="protein sequence ID" value="MPM93485.1"/>
    <property type="molecule type" value="Genomic_DNA"/>
</dbReference>
<organism evidence="1">
    <name type="scientific">bioreactor metagenome</name>
    <dbReference type="NCBI Taxonomy" id="1076179"/>
    <lineage>
        <taxon>unclassified sequences</taxon>
        <taxon>metagenomes</taxon>
        <taxon>ecological metagenomes</taxon>
    </lineage>
</organism>
<name>A0A645DW04_9ZZZZ</name>